<evidence type="ECO:0000256" key="9">
    <source>
        <dbReference type="SAM" id="Coils"/>
    </source>
</evidence>
<proteinExistence type="predicted"/>
<comment type="subcellular location">
    <subcellularLocation>
        <location evidence="1">Cell projection</location>
        <location evidence="1">Cilium</location>
        <location evidence="1">Flagellum</location>
    </subcellularLocation>
    <subcellularLocation>
        <location evidence="2">Cytoplasm</location>
        <location evidence="2">Cytoskeleton</location>
        <location evidence="2">Cilium axoneme</location>
    </subcellularLocation>
</comment>
<organism evidence="11 12">
    <name type="scientific">Reticulomyxa filosa</name>
    <dbReference type="NCBI Taxonomy" id="46433"/>
    <lineage>
        <taxon>Eukaryota</taxon>
        <taxon>Sar</taxon>
        <taxon>Rhizaria</taxon>
        <taxon>Retaria</taxon>
        <taxon>Foraminifera</taxon>
        <taxon>Monothalamids</taxon>
        <taxon>Reticulomyxidae</taxon>
        <taxon>Reticulomyxa</taxon>
    </lineage>
</organism>
<gene>
    <name evidence="11" type="ORF">RFI_08461</name>
</gene>
<dbReference type="EMBL" id="ASPP01006533">
    <property type="protein sequence ID" value="ETO28673.1"/>
    <property type="molecule type" value="Genomic_DNA"/>
</dbReference>
<keyword evidence="8" id="KW-0966">Cell projection</keyword>
<evidence type="ECO:0000256" key="1">
    <source>
        <dbReference type="ARBA" id="ARBA00004230"/>
    </source>
</evidence>
<keyword evidence="3" id="KW-0963">Cytoplasm</keyword>
<dbReference type="Proteomes" id="UP000023152">
    <property type="component" value="Unassembled WGS sequence"/>
</dbReference>
<dbReference type="OrthoDB" id="437960at2759"/>
<dbReference type="SUPFAM" id="SSF82185">
    <property type="entry name" value="Histone H3 K4-specific methyltransferase SET7/9 N-terminal domain"/>
    <property type="match status" value="1"/>
</dbReference>
<keyword evidence="7" id="KW-0206">Cytoskeleton</keyword>
<evidence type="ECO:0000256" key="3">
    <source>
        <dbReference type="ARBA" id="ARBA00022490"/>
    </source>
</evidence>
<feature type="compositionally biased region" description="Basic and acidic residues" evidence="10">
    <location>
        <begin position="415"/>
        <end position="429"/>
    </location>
</feature>
<evidence type="ECO:0000256" key="2">
    <source>
        <dbReference type="ARBA" id="ARBA00004430"/>
    </source>
</evidence>
<dbReference type="Pfam" id="PF02493">
    <property type="entry name" value="MORN"/>
    <property type="match status" value="3"/>
</dbReference>
<keyword evidence="9" id="KW-0175">Coiled coil</keyword>
<feature type="compositionally biased region" description="Low complexity" evidence="10">
    <location>
        <begin position="395"/>
        <end position="409"/>
    </location>
</feature>
<evidence type="ECO:0000256" key="5">
    <source>
        <dbReference type="ARBA" id="ARBA00022846"/>
    </source>
</evidence>
<evidence type="ECO:0000313" key="12">
    <source>
        <dbReference type="Proteomes" id="UP000023152"/>
    </source>
</evidence>
<dbReference type="PANTHER" id="PTHR46613:SF1">
    <property type="entry name" value="RADIAL SPOKE HEAD 10 HOMOLOG B-RELATED"/>
    <property type="match status" value="1"/>
</dbReference>
<evidence type="ECO:0000313" key="11">
    <source>
        <dbReference type="EMBL" id="ETO28673.1"/>
    </source>
</evidence>
<reference evidence="11 12" key="1">
    <citation type="journal article" date="2013" name="Curr. Biol.">
        <title>The Genome of the Foraminiferan Reticulomyxa filosa.</title>
        <authorList>
            <person name="Glockner G."/>
            <person name="Hulsmann N."/>
            <person name="Schleicher M."/>
            <person name="Noegel A.A."/>
            <person name="Eichinger L."/>
            <person name="Gallinger C."/>
            <person name="Pawlowski J."/>
            <person name="Sierra R."/>
            <person name="Euteneuer U."/>
            <person name="Pillet L."/>
            <person name="Moustafa A."/>
            <person name="Platzer M."/>
            <person name="Groth M."/>
            <person name="Szafranski K."/>
            <person name="Schliwa M."/>
        </authorList>
    </citation>
    <scope>NUCLEOTIDE SEQUENCE [LARGE SCALE GENOMIC DNA]</scope>
</reference>
<keyword evidence="5" id="KW-0282">Flagellum</keyword>
<feature type="coiled-coil region" evidence="9">
    <location>
        <begin position="461"/>
        <end position="516"/>
    </location>
</feature>
<dbReference type="SMART" id="SM00698">
    <property type="entry name" value="MORN"/>
    <property type="match status" value="3"/>
</dbReference>
<evidence type="ECO:0000256" key="6">
    <source>
        <dbReference type="ARBA" id="ARBA00023069"/>
    </source>
</evidence>
<evidence type="ECO:0000256" key="10">
    <source>
        <dbReference type="SAM" id="MobiDB-lite"/>
    </source>
</evidence>
<keyword evidence="4" id="KW-0677">Repeat</keyword>
<sequence length="563" mass="65334">MAWRTANQLYEGDWKNDVPHGQGKYYFGNDGVNVIEGNSINISKRLIDWYEGEFLNGVRSGYGVYHYANGAKYSGHWLNNKKHGQGEFIREDGYKFIGEFAMDEPVLLEYPPVSLDAEIINAPMFAPPAILDLYQHLSNNQKIIISKEIDKLLIIHGRLLRSIYDKYRASLSLLTLHQFDMLLKCSQCESVQLTFYTIHKIIFQSVFLRENDIQMLPTSSSLQCSDSNNFYLSYSQFVESLIRIARDNTIDLDSKLSFLLQNKLSRFALSTSLSTDSVECQWSEMNTEYSALWEEDAKVLLDEMYESLDRQYWSQNEKITNTFECNYTTIAFVLQKCKERADSTKTDWLPFFNTLSITHRIIEVIEQMYDFKNLMLENSYQPNINKQKQARNNQSAGSKSSKLSTESSLPPHTSVVKDKPLTEIEHPNSNDRVSSEITSQQFLTNIIKIICVTLCIVKKGFNQKQQQIAETELQIQKLNQTSLKKPPKTKQMEHKKDEVAQEISNYQQQLQQLKQDITDGIFEKSSIFKFDNRNKIKIYFFKLLLLSTLDVQVFADFEHRLTL</sequence>
<dbReference type="GO" id="GO:0005930">
    <property type="term" value="C:axoneme"/>
    <property type="evidence" value="ECO:0007669"/>
    <property type="project" value="UniProtKB-SubCell"/>
</dbReference>
<keyword evidence="6" id="KW-0969">Cilium</keyword>
<dbReference type="GO" id="GO:0031514">
    <property type="term" value="C:motile cilium"/>
    <property type="evidence" value="ECO:0007669"/>
    <property type="project" value="UniProtKB-SubCell"/>
</dbReference>
<dbReference type="AlphaFoldDB" id="X6NRV7"/>
<dbReference type="PANTHER" id="PTHR46613">
    <property type="entry name" value="RADIAL SPOKE HEAD 10 HOMOLOG B-RELATED"/>
    <property type="match status" value="1"/>
</dbReference>
<accession>X6NRV7</accession>
<comment type="caution">
    <text evidence="11">The sequence shown here is derived from an EMBL/GenBank/DDBJ whole genome shotgun (WGS) entry which is preliminary data.</text>
</comment>
<evidence type="ECO:0000256" key="7">
    <source>
        <dbReference type="ARBA" id="ARBA00023212"/>
    </source>
</evidence>
<feature type="region of interest" description="Disordered" evidence="10">
    <location>
        <begin position="384"/>
        <end position="435"/>
    </location>
</feature>
<name>X6NRV7_RETFI</name>
<feature type="compositionally biased region" description="Polar residues" evidence="10">
    <location>
        <begin position="384"/>
        <end position="394"/>
    </location>
</feature>
<dbReference type="InterPro" id="IPR003409">
    <property type="entry name" value="MORN"/>
</dbReference>
<dbReference type="Gene3D" id="2.20.110.10">
    <property type="entry name" value="Histone H3 K4-specific methyltransferase SET7/9 N-terminal domain"/>
    <property type="match status" value="1"/>
</dbReference>
<evidence type="ECO:0000256" key="8">
    <source>
        <dbReference type="ARBA" id="ARBA00023273"/>
    </source>
</evidence>
<keyword evidence="12" id="KW-1185">Reference proteome</keyword>
<protein>
    <submittedName>
        <fullName evidence="11">Uncharacterized protein</fullName>
    </submittedName>
</protein>
<evidence type="ECO:0000256" key="4">
    <source>
        <dbReference type="ARBA" id="ARBA00022737"/>
    </source>
</evidence>